<dbReference type="RefSeq" id="WP_067654674.1">
    <property type="nucleotide sequence ID" value="NZ_FQXG01000001.1"/>
</dbReference>
<sequence>MSQLPYPARRVAVAVAATLSMGYTTTVAAEQTVWPTYEIVNLDEMFSVRGTLENTRNGYGAAVSGDTAIAISKGINDATAGEGDDDDNIIDDVVDAILPESGVTANSIRREFVGNNFLFEHDVANGFEPLYVGLLEDKPPVLNPEPEDDDVPRTNAFYFGASDNFFGSLVRIGSTSALQQQEANPNFNPTPDDEDDIDEDENYDDDEFFFFREFENRGFVQTVTPTGNGVVLLPPSLTSFSPDEESTVQDPVTIGGISVASGVNDNGSVVGYATTELSEIAIERLQSCYDQFDPPEDDEEESELEPVPLDTCIQSLQNNAQLSYQSRAYRWELDSGTEMTVNTDMSRALPLGFTPDEDDSNIYTTQALAVNNAGYVVGRGNRVRNDDNDLINSGLWAMFWTPQDEVRYVGPTFLDTERVGQSILYDVNDNGIAIGVVQRFISGYTRYKFGVVDLNEEGEELTFFEPNDFFDDQSDLSSRARAINNNGLVVGNIEVDRVRNLPRRVRAFLYDQPNDNFVNLNELLTCRSRGYEESLDENNEPVYTKYIVRDTESFSTPVEYEADIILVDANHIAEDGTIVGTALVELPRLKTELVDVTDEDGNVIGQTSRIVLENGKPVVELTAGGDPSTDQVPRSVVLKTTSATEMCPLPLDDGLNVPPNERQGAGFGWAWLLGLAPLAWIRRKLHA</sequence>
<gene>
    <name evidence="2" type="ORF">SAMN02745129_1028</name>
</gene>
<feature type="chain" id="PRO_5009912575" description="DUF3466 family protein" evidence="1">
    <location>
        <begin position="29"/>
        <end position="687"/>
    </location>
</feature>
<name>A0A1M5NEW3_9GAMM</name>
<reference evidence="3" key="1">
    <citation type="submission" date="2016-11" db="EMBL/GenBank/DDBJ databases">
        <authorList>
            <person name="Varghese N."/>
            <person name="Submissions S."/>
        </authorList>
    </citation>
    <scope>NUCLEOTIDE SEQUENCE [LARGE SCALE GENOMIC DNA]</scope>
    <source>
        <strain evidence="3">DSM 16917</strain>
    </source>
</reference>
<dbReference type="STRING" id="299255.SAMN02745129_1028"/>
<protein>
    <recommendedName>
        <fullName evidence="4">DUF3466 family protein</fullName>
    </recommendedName>
</protein>
<evidence type="ECO:0000256" key="1">
    <source>
        <dbReference type="SAM" id="SignalP"/>
    </source>
</evidence>
<proteinExistence type="predicted"/>
<dbReference type="AlphaFoldDB" id="A0A1M5NEW3"/>
<keyword evidence="1" id="KW-0732">Signal</keyword>
<organism evidence="2 3">
    <name type="scientific">Ferrimonas marina</name>
    <dbReference type="NCBI Taxonomy" id="299255"/>
    <lineage>
        <taxon>Bacteria</taxon>
        <taxon>Pseudomonadati</taxon>
        <taxon>Pseudomonadota</taxon>
        <taxon>Gammaproteobacteria</taxon>
        <taxon>Alteromonadales</taxon>
        <taxon>Ferrimonadaceae</taxon>
        <taxon>Ferrimonas</taxon>
    </lineage>
</organism>
<evidence type="ECO:0000313" key="3">
    <source>
        <dbReference type="Proteomes" id="UP000184268"/>
    </source>
</evidence>
<dbReference type="InterPro" id="IPR022562">
    <property type="entry name" value="DUF3466"/>
</dbReference>
<evidence type="ECO:0000313" key="2">
    <source>
        <dbReference type="EMBL" id="SHG88146.1"/>
    </source>
</evidence>
<dbReference type="Pfam" id="PF11949">
    <property type="entry name" value="DUF3466"/>
    <property type="match status" value="1"/>
</dbReference>
<keyword evidence="3" id="KW-1185">Reference proteome</keyword>
<feature type="signal peptide" evidence="1">
    <location>
        <begin position="1"/>
        <end position="28"/>
    </location>
</feature>
<dbReference type="EMBL" id="FQXG01000001">
    <property type="protein sequence ID" value="SHG88146.1"/>
    <property type="molecule type" value="Genomic_DNA"/>
</dbReference>
<evidence type="ECO:0008006" key="4">
    <source>
        <dbReference type="Google" id="ProtNLM"/>
    </source>
</evidence>
<accession>A0A1M5NEW3</accession>
<dbReference type="Proteomes" id="UP000184268">
    <property type="component" value="Unassembled WGS sequence"/>
</dbReference>
<dbReference type="OrthoDB" id="6271264at2"/>